<organism evidence="1 2">
    <name type="scientific">Thelephora ganbajun</name>
    <name type="common">Ganba fungus</name>
    <dbReference type="NCBI Taxonomy" id="370292"/>
    <lineage>
        <taxon>Eukaryota</taxon>
        <taxon>Fungi</taxon>
        <taxon>Dikarya</taxon>
        <taxon>Basidiomycota</taxon>
        <taxon>Agaricomycotina</taxon>
        <taxon>Agaricomycetes</taxon>
        <taxon>Thelephorales</taxon>
        <taxon>Thelephoraceae</taxon>
        <taxon>Thelephora</taxon>
    </lineage>
</organism>
<keyword evidence="2" id="KW-1185">Reference proteome</keyword>
<gene>
    <name evidence="1" type="ORF">BDM02DRAFT_1872418</name>
</gene>
<dbReference type="Proteomes" id="UP000886501">
    <property type="component" value="Unassembled WGS sequence"/>
</dbReference>
<evidence type="ECO:0000313" key="1">
    <source>
        <dbReference type="EMBL" id="KAF9649359.1"/>
    </source>
</evidence>
<name>A0ACB6ZIL3_THEGA</name>
<evidence type="ECO:0000313" key="2">
    <source>
        <dbReference type="Proteomes" id="UP000886501"/>
    </source>
</evidence>
<sequence length="208" mass="22696">MRGVPSRTSSTSPDNSSATTSRRSSWGRSRRTFMACTECRRRQVKCTPSDSAGQACERCAKRKIKCEFMSIQEQKLLATPDDDQSSASVTLHLPQYGGTVGGLPCQMPTGPILGDPADVRQGILSAPADHPLVRPAGMPVHTIAWPIHNQQHRQQAQTCHRPTTPSWNPQQYPQPAPTPVPRYATPTSVTPIPQCATPTPTWHPVGNK</sequence>
<dbReference type="EMBL" id="MU117999">
    <property type="protein sequence ID" value="KAF9649359.1"/>
    <property type="molecule type" value="Genomic_DNA"/>
</dbReference>
<proteinExistence type="predicted"/>
<reference evidence="1" key="1">
    <citation type="submission" date="2019-10" db="EMBL/GenBank/DDBJ databases">
        <authorList>
            <consortium name="DOE Joint Genome Institute"/>
            <person name="Kuo A."/>
            <person name="Miyauchi S."/>
            <person name="Kiss E."/>
            <person name="Drula E."/>
            <person name="Kohler A."/>
            <person name="Sanchez-Garcia M."/>
            <person name="Andreopoulos B."/>
            <person name="Barry K.W."/>
            <person name="Bonito G."/>
            <person name="Buee M."/>
            <person name="Carver A."/>
            <person name="Chen C."/>
            <person name="Cichocki N."/>
            <person name="Clum A."/>
            <person name="Culley D."/>
            <person name="Crous P.W."/>
            <person name="Fauchery L."/>
            <person name="Girlanda M."/>
            <person name="Hayes R."/>
            <person name="Keri Z."/>
            <person name="Labutti K."/>
            <person name="Lipzen A."/>
            <person name="Lombard V."/>
            <person name="Magnuson J."/>
            <person name="Maillard F."/>
            <person name="Morin E."/>
            <person name="Murat C."/>
            <person name="Nolan M."/>
            <person name="Ohm R."/>
            <person name="Pangilinan J."/>
            <person name="Pereira M."/>
            <person name="Perotto S."/>
            <person name="Peter M."/>
            <person name="Riley R."/>
            <person name="Sitrit Y."/>
            <person name="Stielow B."/>
            <person name="Szollosi G."/>
            <person name="Zifcakova L."/>
            <person name="Stursova M."/>
            <person name="Spatafora J.W."/>
            <person name="Tedersoo L."/>
            <person name="Vaario L.-M."/>
            <person name="Yamada A."/>
            <person name="Yan M."/>
            <person name="Wang P."/>
            <person name="Xu J."/>
            <person name="Bruns T."/>
            <person name="Baldrian P."/>
            <person name="Vilgalys R."/>
            <person name="Henrissat B."/>
            <person name="Grigoriev I.V."/>
            <person name="Hibbett D."/>
            <person name="Nagy L.G."/>
            <person name="Martin F.M."/>
        </authorList>
    </citation>
    <scope>NUCLEOTIDE SEQUENCE</scope>
    <source>
        <strain evidence="1">P2</strain>
    </source>
</reference>
<reference evidence="1" key="2">
    <citation type="journal article" date="2020" name="Nat. Commun.">
        <title>Large-scale genome sequencing of mycorrhizal fungi provides insights into the early evolution of symbiotic traits.</title>
        <authorList>
            <person name="Miyauchi S."/>
            <person name="Kiss E."/>
            <person name="Kuo A."/>
            <person name="Drula E."/>
            <person name="Kohler A."/>
            <person name="Sanchez-Garcia M."/>
            <person name="Morin E."/>
            <person name="Andreopoulos B."/>
            <person name="Barry K.W."/>
            <person name="Bonito G."/>
            <person name="Buee M."/>
            <person name="Carver A."/>
            <person name="Chen C."/>
            <person name="Cichocki N."/>
            <person name="Clum A."/>
            <person name="Culley D."/>
            <person name="Crous P.W."/>
            <person name="Fauchery L."/>
            <person name="Girlanda M."/>
            <person name="Hayes R.D."/>
            <person name="Keri Z."/>
            <person name="LaButti K."/>
            <person name="Lipzen A."/>
            <person name="Lombard V."/>
            <person name="Magnuson J."/>
            <person name="Maillard F."/>
            <person name="Murat C."/>
            <person name="Nolan M."/>
            <person name="Ohm R.A."/>
            <person name="Pangilinan J."/>
            <person name="Pereira M.F."/>
            <person name="Perotto S."/>
            <person name="Peter M."/>
            <person name="Pfister S."/>
            <person name="Riley R."/>
            <person name="Sitrit Y."/>
            <person name="Stielow J.B."/>
            <person name="Szollosi G."/>
            <person name="Zifcakova L."/>
            <person name="Stursova M."/>
            <person name="Spatafora J.W."/>
            <person name="Tedersoo L."/>
            <person name="Vaario L.M."/>
            <person name="Yamada A."/>
            <person name="Yan M."/>
            <person name="Wang P."/>
            <person name="Xu J."/>
            <person name="Bruns T."/>
            <person name="Baldrian P."/>
            <person name="Vilgalys R."/>
            <person name="Dunand C."/>
            <person name="Henrissat B."/>
            <person name="Grigoriev I.V."/>
            <person name="Hibbett D."/>
            <person name="Nagy L.G."/>
            <person name="Martin F.M."/>
        </authorList>
    </citation>
    <scope>NUCLEOTIDE SEQUENCE</scope>
    <source>
        <strain evidence="1">P2</strain>
    </source>
</reference>
<accession>A0ACB6ZIL3</accession>
<protein>
    <submittedName>
        <fullName evidence="1">Uncharacterized protein</fullName>
    </submittedName>
</protein>
<comment type="caution">
    <text evidence="1">The sequence shown here is derived from an EMBL/GenBank/DDBJ whole genome shotgun (WGS) entry which is preliminary data.</text>
</comment>